<keyword evidence="3" id="KW-1185">Reference proteome</keyword>
<name>A0A163A9A4_DIDRA</name>
<gene>
    <name evidence="2" type="ORF">ST47_g7805</name>
</gene>
<evidence type="ECO:0000313" key="2">
    <source>
        <dbReference type="EMBL" id="KZM21057.1"/>
    </source>
</evidence>
<comment type="caution">
    <text evidence="2">The sequence shown here is derived from an EMBL/GenBank/DDBJ whole genome shotgun (WGS) entry which is preliminary data.</text>
</comment>
<feature type="region of interest" description="Disordered" evidence="1">
    <location>
        <begin position="178"/>
        <end position="328"/>
    </location>
</feature>
<feature type="compositionally biased region" description="Pro residues" evidence="1">
    <location>
        <begin position="248"/>
        <end position="266"/>
    </location>
</feature>
<sequence>MLYTPFSRLNISCTCIECTTFIRPYPTSPPLLGPPPGLGFDLASILPTAATTPERTARSTPRLAFAAPALAPSPSFLVTRPTTKTLKLEAIPRTKLPIAWTPLDEYLKKVTLASRSLWAGISSPIDEDSTPISAKTPGLACCASAGCSSKVMPGFGKALCKVCLGELRDSIGAALAEATEEPEAQRLPVSNDTRSRADSLLSRTTTTAGPAQASRTAPEALAADHDASPLSSPNSLASTTSTVTAPTHSPPPPPPVLPNPPLTPPDTPHEAMTPTTNYALHFPALPAPSSSSRCISRRSSVSRPWSQSSSSSSSSSRARDCRPLQPCS</sequence>
<proteinExistence type="predicted"/>
<feature type="compositionally biased region" description="Polar residues" evidence="1">
    <location>
        <begin position="201"/>
        <end position="215"/>
    </location>
</feature>
<evidence type="ECO:0000256" key="1">
    <source>
        <dbReference type="SAM" id="MobiDB-lite"/>
    </source>
</evidence>
<dbReference type="AlphaFoldDB" id="A0A163A9A4"/>
<feature type="compositionally biased region" description="Low complexity" evidence="1">
    <location>
        <begin position="228"/>
        <end position="247"/>
    </location>
</feature>
<protein>
    <submittedName>
        <fullName evidence="2">Uncharacterized protein</fullName>
    </submittedName>
</protein>
<evidence type="ECO:0000313" key="3">
    <source>
        <dbReference type="Proteomes" id="UP000076837"/>
    </source>
</evidence>
<feature type="compositionally biased region" description="Low complexity" evidence="1">
    <location>
        <begin position="289"/>
        <end position="316"/>
    </location>
</feature>
<dbReference type="EMBL" id="JYNV01000258">
    <property type="protein sequence ID" value="KZM21057.1"/>
    <property type="molecule type" value="Genomic_DNA"/>
</dbReference>
<accession>A0A163A9A4</accession>
<organism evidence="2 3">
    <name type="scientific">Didymella rabiei</name>
    <name type="common">Chickpea ascochyta blight fungus</name>
    <name type="synonym">Mycosphaerella rabiei</name>
    <dbReference type="NCBI Taxonomy" id="5454"/>
    <lineage>
        <taxon>Eukaryota</taxon>
        <taxon>Fungi</taxon>
        <taxon>Dikarya</taxon>
        <taxon>Ascomycota</taxon>
        <taxon>Pezizomycotina</taxon>
        <taxon>Dothideomycetes</taxon>
        <taxon>Pleosporomycetidae</taxon>
        <taxon>Pleosporales</taxon>
        <taxon>Pleosporineae</taxon>
        <taxon>Didymellaceae</taxon>
        <taxon>Ascochyta</taxon>
    </lineage>
</organism>
<reference evidence="2 3" key="1">
    <citation type="journal article" date="2016" name="Sci. Rep.">
        <title>Draft genome sequencing and secretome analysis of fungal phytopathogen Ascochyta rabiei provides insight into the necrotrophic effector repertoire.</title>
        <authorList>
            <person name="Verma S."/>
            <person name="Gazara R.K."/>
            <person name="Nizam S."/>
            <person name="Parween S."/>
            <person name="Chattopadhyay D."/>
            <person name="Verma P.K."/>
        </authorList>
    </citation>
    <scope>NUCLEOTIDE SEQUENCE [LARGE SCALE GENOMIC DNA]</scope>
    <source>
        <strain evidence="2 3">ArDII</strain>
    </source>
</reference>
<dbReference type="Proteomes" id="UP000076837">
    <property type="component" value="Unassembled WGS sequence"/>
</dbReference>